<feature type="compositionally biased region" description="Low complexity" evidence="1">
    <location>
        <begin position="56"/>
        <end position="72"/>
    </location>
</feature>
<keyword evidence="2" id="KW-0687">Ribonucleoprotein</keyword>
<dbReference type="Proteomes" id="UP000012073">
    <property type="component" value="Unassembled WGS sequence"/>
</dbReference>
<keyword evidence="3" id="KW-1185">Reference proteome</keyword>
<dbReference type="EMBL" id="HG001495">
    <property type="protein sequence ID" value="CDF32459.1"/>
    <property type="molecule type" value="Genomic_DNA"/>
</dbReference>
<dbReference type="KEGG" id="ccp:CHC_T00010003001"/>
<dbReference type="RefSeq" id="XP_005712124.1">
    <property type="nucleotide sequence ID" value="XM_005712067.1"/>
</dbReference>
<accession>R7Q365</accession>
<dbReference type="GeneID" id="17319832"/>
<evidence type="ECO:0000313" key="2">
    <source>
        <dbReference type="EMBL" id="CDF32459.1"/>
    </source>
</evidence>
<reference evidence="3" key="1">
    <citation type="journal article" date="2013" name="Proc. Natl. Acad. Sci. U.S.A.">
        <title>Genome structure and metabolic features in the red seaweed Chondrus crispus shed light on evolution of the Archaeplastida.</title>
        <authorList>
            <person name="Collen J."/>
            <person name="Porcel B."/>
            <person name="Carre W."/>
            <person name="Ball S.G."/>
            <person name="Chaparro C."/>
            <person name="Tonon T."/>
            <person name="Barbeyron T."/>
            <person name="Michel G."/>
            <person name="Noel B."/>
            <person name="Valentin K."/>
            <person name="Elias M."/>
            <person name="Artiguenave F."/>
            <person name="Arun A."/>
            <person name="Aury J.M."/>
            <person name="Barbosa-Neto J.F."/>
            <person name="Bothwell J.H."/>
            <person name="Bouget F.Y."/>
            <person name="Brillet L."/>
            <person name="Cabello-Hurtado F."/>
            <person name="Capella-Gutierrez S."/>
            <person name="Charrier B."/>
            <person name="Cladiere L."/>
            <person name="Cock J.M."/>
            <person name="Coelho S.M."/>
            <person name="Colleoni C."/>
            <person name="Czjzek M."/>
            <person name="Da Silva C."/>
            <person name="Delage L."/>
            <person name="Denoeud F."/>
            <person name="Deschamps P."/>
            <person name="Dittami S.M."/>
            <person name="Gabaldon T."/>
            <person name="Gachon C.M."/>
            <person name="Groisillier A."/>
            <person name="Herve C."/>
            <person name="Jabbari K."/>
            <person name="Katinka M."/>
            <person name="Kloareg B."/>
            <person name="Kowalczyk N."/>
            <person name="Labadie K."/>
            <person name="Leblanc C."/>
            <person name="Lopez P.J."/>
            <person name="McLachlan D.H."/>
            <person name="Meslet-Cladiere L."/>
            <person name="Moustafa A."/>
            <person name="Nehr Z."/>
            <person name="Nyvall Collen P."/>
            <person name="Panaud O."/>
            <person name="Partensky F."/>
            <person name="Poulain J."/>
            <person name="Rensing S.A."/>
            <person name="Rousvoal S."/>
            <person name="Samson G."/>
            <person name="Symeonidi A."/>
            <person name="Weissenbach J."/>
            <person name="Zambounis A."/>
            <person name="Wincker P."/>
            <person name="Boyen C."/>
        </authorList>
    </citation>
    <scope>NUCLEOTIDE SEQUENCE [LARGE SCALE GENOMIC DNA]</scope>
    <source>
        <strain evidence="3">cv. Stackhouse</strain>
    </source>
</reference>
<dbReference type="Gramene" id="CDF32459">
    <property type="protein sequence ID" value="CDF32459"/>
    <property type="gene ID" value="CHC_T00010003001"/>
</dbReference>
<sequence length="209" mass="23202">WLLTRSRRKRALRPRSSRLTSHRRWRIWNRAAPKSKPSCASFSFPPPRRLTFPAGRRPSSSLSRTVSSPNSTRFRPVSCASWRRSSLESPSSSLPSAGFCHGKRRVAVCKSKSARGPALSLAYTSRSSRIWSSPPKLSASVFATRSTDRACLGSSLILKINKTQSTRPRLFSRCTRSLLAKTSASSSRSRLSNIMVSSTFVQSGILFLP</sequence>
<evidence type="ECO:0000313" key="3">
    <source>
        <dbReference type="Proteomes" id="UP000012073"/>
    </source>
</evidence>
<feature type="non-terminal residue" evidence="2">
    <location>
        <position position="1"/>
    </location>
</feature>
<gene>
    <name evidence="2" type="ORF">CHC_T00010003001</name>
</gene>
<dbReference type="GO" id="GO:0005840">
    <property type="term" value="C:ribosome"/>
    <property type="evidence" value="ECO:0007669"/>
    <property type="project" value="UniProtKB-KW"/>
</dbReference>
<name>R7Q365_CHOCR</name>
<evidence type="ECO:0000256" key="1">
    <source>
        <dbReference type="SAM" id="MobiDB-lite"/>
    </source>
</evidence>
<feature type="region of interest" description="Disordered" evidence="1">
    <location>
        <begin position="50"/>
        <end position="73"/>
    </location>
</feature>
<proteinExistence type="predicted"/>
<organism evidence="2 3">
    <name type="scientific">Chondrus crispus</name>
    <name type="common">Carrageen Irish moss</name>
    <name type="synonym">Polymorpha crispa</name>
    <dbReference type="NCBI Taxonomy" id="2769"/>
    <lineage>
        <taxon>Eukaryota</taxon>
        <taxon>Rhodophyta</taxon>
        <taxon>Florideophyceae</taxon>
        <taxon>Rhodymeniophycidae</taxon>
        <taxon>Gigartinales</taxon>
        <taxon>Gigartinaceae</taxon>
        <taxon>Chondrus</taxon>
    </lineage>
</organism>
<protein>
    <submittedName>
        <fullName evidence="2">40S ribosomal protein S7</fullName>
    </submittedName>
</protein>
<dbReference type="AlphaFoldDB" id="R7Q365"/>
<keyword evidence="2" id="KW-0689">Ribosomal protein</keyword>